<reference evidence="4 5" key="1">
    <citation type="submission" date="2019-11" db="EMBL/GenBank/DDBJ databases">
        <authorList>
            <person name="Cho J.-C."/>
        </authorList>
    </citation>
    <scope>NUCLEOTIDE SEQUENCE [LARGE SCALE GENOMIC DNA]</scope>
    <source>
        <strain evidence="3 4">JH1073</strain>
        <strain evidence="2 5">JH702</strain>
    </source>
</reference>
<dbReference type="InterPro" id="IPR036649">
    <property type="entry name" value="Pyrophosphatase_sf"/>
</dbReference>
<dbReference type="GO" id="GO:0004427">
    <property type="term" value="F:inorganic diphosphate phosphatase activity"/>
    <property type="evidence" value="ECO:0007669"/>
    <property type="project" value="InterPro"/>
</dbReference>
<sequence>MTNFWNHLETLVAKSDINIDRPKGSRHPKNSDIIYPLDYGELVGTTGGDGDGIDIWVGTKPDPKRVEGVITTVDLWKRDAEIKILYGTTQEEMAIALETHNTEAQAAKLIPRD</sequence>
<accession>A0AAJ5ZCA2</accession>
<evidence type="ECO:0000313" key="3">
    <source>
        <dbReference type="EMBL" id="WFG38619.1"/>
    </source>
</evidence>
<dbReference type="AlphaFoldDB" id="A0AAJ5ZCA2"/>
<dbReference type="Proteomes" id="UP001321249">
    <property type="component" value="Unassembled WGS sequence"/>
</dbReference>
<dbReference type="GO" id="GO:0005737">
    <property type="term" value="C:cytoplasm"/>
    <property type="evidence" value="ECO:0007669"/>
    <property type="project" value="InterPro"/>
</dbReference>
<evidence type="ECO:0000313" key="4">
    <source>
        <dbReference type="Proteomes" id="UP001219901"/>
    </source>
</evidence>
<dbReference type="InterPro" id="IPR041595">
    <property type="entry name" value="Inorganic_Pase"/>
</dbReference>
<dbReference type="EMBL" id="CP046147">
    <property type="protein sequence ID" value="WFG38619.1"/>
    <property type="molecule type" value="Genomic_DNA"/>
</dbReference>
<dbReference type="Pfam" id="PF18823">
    <property type="entry name" value="InPase"/>
    <property type="match status" value="1"/>
</dbReference>
<evidence type="ECO:0000313" key="2">
    <source>
        <dbReference type="EMBL" id="MDG0867210.1"/>
    </source>
</evidence>
<feature type="domain" description="Inorganic pyrophosphatase" evidence="1">
    <location>
        <begin position="16"/>
        <end position="102"/>
    </location>
</feature>
<evidence type="ECO:0000259" key="1">
    <source>
        <dbReference type="Pfam" id="PF18823"/>
    </source>
</evidence>
<dbReference type="GO" id="GO:0006796">
    <property type="term" value="P:phosphate-containing compound metabolic process"/>
    <property type="evidence" value="ECO:0007669"/>
    <property type="project" value="InterPro"/>
</dbReference>
<dbReference type="Proteomes" id="UP001219901">
    <property type="component" value="Chromosome"/>
</dbReference>
<evidence type="ECO:0000313" key="5">
    <source>
        <dbReference type="Proteomes" id="UP001321249"/>
    </source>
</evidence>
<dbReference type="RefSeq" id="WP_342825321.1">
    <property type="nucleotide sequence ID" value="NZ_CP046146.1"/>
</dbReference>
<organism evidence="3 4">
    <name type="scientific">Candidatus Lucifugimonas marina</name>
    <dbReference type="NCBI Taxonomy" id="3038979"/>
    <lineage>
        <taxon>Bacteria</taxon>
        <taxon>Bacillati</taxon>
        <taxon>Chloroflexota</taxon>
        <taxon>Dehalococcoidia</taxon>
        <taxon>SAR202 cluster</taxon>
        <taxon>Candidatus Lucifugimonadales</taxon>
        <taxon>Candidatus Lucifugimonadaceae</taxon>
        <taxon>Candidatus Lucifugimonas</taxon>
    </lineage>
</organism>
<proteinExistence type="predicted"/>
<gene>
    <name evidence="2" type="ORF">GKO46_09025</name>
    <name evidence="3" type="ORF">GKO48_03030</name>
</gene>
<dbReference type="EMBL" id="WMBE01000002">
    <property type="protein sequence ID" value="MDG0867210.1"/>
    <property type="molecule type" value="Genomic_DNA"/>
</dbReference>
<dbReference type="GO" id="GO:0000287">
    <property type="term" value="F:magnesium ion binding"/>
    <property type="evidence" value="ECO:0007669"/>
    <property type="project" value="InterPro"/>
</dbReference>
<reference evidence="3" key="2">
    <citation type="journal article" date="2023" name="Nat. Commun.">
        <title>Cultivation of marine bacteria of the SAR202 clade.</title>
        <authorList>
            <person name="Lim Y."/>
            <person name="Seo J.H."/>
            <person name="Giovannoni S.J."/>
            <person name="Kang I."/>
            <person name="Cho J.C."/>
        </authorList>
    </citation>
    <scope>NUCLEOTIDE SEQUENCE</scope>
    <source>
        <strain evidence="3">JH1073</strain>
    </source>
</reference>
<keyword evidence="4" id="KW-1185">Reference proteome</keyword>
<name>A0AAJ5ZCA2_9CHLR</name>
<reference evidence="4" key="3">
    <citation type="submission" date="2023-06" db="EMBL/GenBank/DDBJ databases">
        <title>Pangenomics reveal diversification of enzyme families and niche specialization in globally abundant SAR202 bacteria.</title>
        <authorList>
            <person name="Saw J.H.W."/>
        </authorList>
    </citation>
    <scope>NUCLEOTIDE SEQUENCE [LARGE SCALE GENOMIC DNA]</scope>
    <source>
        <strain evidence="4">JH1073</strain>
    </source>
</reference>
<protein>
    <submittedName>
        <fullName evidence="3">Inorganic pyrophosphatase</fullName>
    </submittedName>
</protein>
<dbReference type="SUPFAM" id="SSF50324">
    <property type="entry name" value="Inorganic pyrophosphatase"/>
    <property type="match status" value="1"/>
</dbReference>